<feature type="domain" description="FAD dependent oxidoreductase" evidence="2">
    <location>
        <begin position="16"/>
        <end position="368"/>
    </location>
</feature>
<organism evidence="3 4">
    <name type="scientific">Roseovarius nubinhibens (strain ATCC BAA-591 / DSM 15170 / ISM)</name>
    <dbReference type="NCBI Taxonomy" id="89187"/>
    <lineage>
        <taxon>Bacteria</taxon>
        <taxon>Pseudomonadati</taxon>
        <taxon>Pseudomonadota</taxon>
        <taxon>Alphaproteobacteria</taxon>
        <taxon>Rhodobacterales</taxon>
        <taxon>Roseobacteraceae</taxon>
        <taxon>Roseovarius</taxon>
    </lineage>
</organism>
<dbReference type="PANTHER" id="PTHR13847">
    <property type="entry name" value="SARCOSINE DEHYDROGENASE-RELATED"/>
    <property type="match status" value="1"/>
</dbReference>
<keyword evidence="4" id="KW-1185">Reference proteome</keyword>
<comment type="caution">
    <text evidence="3">The sequence shown here is derived from an EMBL/GenBank/DDBJ whole genome shotgun (WGS) entry which is preliminary data.</text>
</comment>
<dbReference type="PANTHER" id="PTHR13847:SF281">
    <property type="entry name" value="FAD DEPENDENT OXIDOREDUCTASE DOMAIN-CONTAINING PROTEIN"/>
    <property type="match status" value="1"/>
</dbReference>
<reference evidence="3 4" key="1">
    <citation type="submission" date="2005-12" db="EMBL/GenBank/DDBJ databases">
        <authorList>
            <person name="Moran M.A."/>
            <person name="Ferriera S."/>
            <person name="Johnson J."/>
            <person name="Kravitz S."/>
            <person name="Halpern A."/>
            <person name="Remington K."/>
            <person name="Beeson K."/>
            <person name="Tran B."/>
            <person name="Rogers Y.-H."/>
            <person name="Friedman R."/>
            <person name="Venter J.C."/>
        </authorList>
    </citation>
    <scope>NUCLEOTIDE SEQUENCE [LARGE SCALE GENOMIC DNA]</scope>
    <source>
        <strain evidence="4">ATCC BAA-591 / DSM 15170 / ISM</strain>
    </source>
</reference>
<dbReference type="STRING" id="89187.ISM_04475"/>
<accession>A3SJI7</accession>
<dbReference type="InterPro" id="IPR006076">
    <property type="entry name" value="FAD-dep_OxRdtase"/>
</dbReference>
<dbReference type="Gene3D" id="3.50.50.60">
    <property type="entry name" value="FAD/NAD(P)-binding domain"/>
    <property type="match status" value="1"/>
</dbReference>
<proteinExistence type="predicted"/>
<evidence type="ECO:0000259" key="2">
    <source>
        <dbReference type="Pfam" id="PF01266"/>
    </source>
</evidence>
<dbReference type="eggNOG" id="COG0665">
    <property type="taxonomic scope" value="Bacteria"/>
</dbReference>
<dbReference type="Pfam" id="PF01266">
    <property type="entry name" value="DAO"/>
    <property type="match status" value="1"/>
</dbReference>
<keyword evidence="1" id="KW-0560">Oxidoreductase</keyword>
<sequence length="417" mass="44740">MTAPETPALPLPARTDVAVIGAGYTGLATALHLARAGRQVTLFEAGGLGAGCSSRNGGMVGPSFHKLGVAGLTARYGAAKTLDIMGEGLRALEYFEGFVADEGLDCDLQMRGRFRGARTRADYEATGRECDWLARHLGLPCEMIPEAEQHREIGSAAYRGGVVYHRDGGVHPRKLLLGLAQKAQAAGVAIHCHCPVTGLRPEGDATTLTTPQGKTVAREVVMATNAYADGATRAMHRRVVQIRTAAVATEPLGAEVMRDLTPKGRMLGESGRIFMWYRPSPDAERFIFGGRLGRPGGPAATQRRAFATPVTRVFPQLSDVGFSHVWSGSVAYTPDHSPHLGRYDGVWLAGGYCGSGVTRSVYFGMKLARKILGQPEADTAFDDLGFPTVPYKPLSGLGAQLLTRWYSHLDARDLHRD</sequence>
<dbReference type="Gene3D" id="3.30.9.10">
    <property type="entry name" value="D-Amino Acid Oxidase, subunit A, domain 2"/>
    <property type="match status" value="1"/>
</dbReference>
<dbReference type="AlphaFoldDB" id="A3SJI7"/>
<evidence type="ECO:0000313" key="3">
    <source>
        <dbReference type="EMBL" id="EAP77518.1"/>
    </source>
</evidence>
<dbReference type="Proteomes" id="UP000005954">
    <property type="component" value="Unassembled WGS sequence"/>
</dbReference>
<dbReference type="EMBL" id="AALY01000001">
    <property type="protein sequence ID" value="EAP77518.1"/>
    <property type="molecule type" value="Genomic_DNA"/>
</dbReference>
<evidence type="ECO:0000313" key="4">
    <source>
        <dbReference type="Proteomes" id="UP000005954"/>
    </source>
</evidence>
<protein>
    <recommendedName>
        <fullName evidence="2">FAD dependent oxidoreductase domain-containing protein</fullName>
    </recommendedName>
</protein>
<dbReference type="GO" id="GO:0005737">
    <property type="term" value="C:cytoplasm"/>
    <property type="evidence" value="ECO:0007669"/>
    <property type="project" value="TreeGrafter"/>
</dbReference>
<evidence type="ECO:0000256" key="1">
    <source>
        <dbReference type="ARBA" id="ARBA00023002"/>
    </source>
</evidence>
<dbReference type="GO" id="GO:0016491">
    <property type="term" value="F:oxidoreductase activity"/>
    <property type="evidence" value="ECO:0007669"/>
    <property type="project" value="UniProtKB-KW"/>
</dbReference>
<name>A3SJI7_ROSNI</name>
<dbReference type="SUPFAM" id="SSF51905">
    <property type="entry name" value="FAD/NAD(P)-binding domain"/>
    <property type="match status" value="1"/>
</dbReference>
<gene>
    <name evidence="3" type="ORF">ISM_04475</name>
</gene>
<dbReference type="HOGENOM" id="CLU_007884_3_0_5"/>
<dbReference type="InterPro" id="IPR036188">
    <property type="entry name" value="FAD/NAD-bd_sf"/>
</dbReference>